<keyword evidence="4" id="KW-0496">Mitochondrion</keyword>
<dbReference type="InterPro" id="IPR007740">
    <property type="entry name" value="Ribosomal_mL49"/>
</dbReference>
<reference evidence="8 9" key="1">
    <citation type="journal article" date="2020" name="ISME J.">
        <title>Uncovering the hidden diversity of litter-decomposition mechanisms in mushroom-forming fungi.</title>
        <authorList>
            <person name="Floudas D."/>
            <person name="Bentzer J."/>
            <person name="Ahren D."/>
            <person name="Johansson T."/>
            <person name="Persson P."/>
            <person name="Tunlid A."/>
        </authorList>
    </citation>
    <scope>NUCLEOTIDE SEQUENCE [LARGE SCALE GENOMIC DNA]</scope>
    <source>
        <strain evidence="8 9">CBS 101986</strain>
    </source>
</reference>
<comment type="subcellular location">
    <subcellularLocation>
        <location evidence="1">Mitochondrion</location>
    </subcellularLocation>
</comment>
<proteinExistence type="inferred from homology"/>
<keyword evidence="9" id="KW-1185">Reference proteome</keyword>
<evidence type="ECO:0000256" key="4">
    <source>
        <dbReference type="ARBA" id="ARBA00023128"/>
    </source>
</evidence>
<evidence type="ECO:0000256" key="1">
    <source>
        <dbReference type="ARBA" id="ARBA00004173"/>
    </source>
</evidence>
<dbReference type="Gene3D" id="3.30.780.10">
    <property type="entry name" value="SUI1-like domain"/>
    <property type="match status" value="1"/>
</dbReference>
<evidence type="ECO:0000256" key="3">
    <source>
        <dbReference type="ARBA" id="ARBA00022980"/>
    </source>
</evidence>
<keyword evidence="5" id="KW-0687">Ribonucleoprotein</keyword>
<dbReference type="GO" id="GO:0006412">
    <property type="term" value="P:translation"/>
    <property type="evidence" value="ECO:0007669"/>
    <property type="project" value="InterPro"/>
</dbReference>
<sequence>MLSLLQRQATSQVVRNARWFSEAIPASSVASTSASSPASPSTQPPTTASKSKAPKAQKLPYFVPRNTRGNLPVYSDFKNQGSRQLVHIRNIEGNVNALAKDLREALFPADSHAAEKVKIQQNHSKHITIIGGRWRNDVFEWLKAKGF</sequence>
<dbReference type="AlphaFoldDB" id="A0A8H5FC24"/>
<protein>
    <recommendedName>
        <fullName evidence="6">Large ribosomal subunit protein mL49</fullName>
    </recommendedName>
</protein>
<evidence type="ECO:0000313" key="9">
    <source>
        <dbReference type="Proteomes" id="UP000567179"/>
    </source>
</evidence>
<accession>A0A8H5FC24</accession>
<dbReference type="PANTHER" id="PTHR13477">
    <property type="entry name" value="MITOCHONDRIAL 39S RIBOSOMAL PROTEIN L49"/>
    <property type="match status" value="1"/>
</dbReference>
<dbReference type="PANTHER" id="PTHR13477:SF0">
    <property type="entry name" value="LARGE RIBOSOMAL SUBUNIT PROTEIN ML49"/>
    <property type="match status" value="1"/>
</dbReference>
<dbReference type="Pfam" id="PF05046">
    <property type="entry name" value="Img2"/>
    <property type="match status" value="1"/>
</dbReference>
<organism evidence="8 9">
    <name type="scientific">Psilocybe cf. subviscida</name>
    <dbReference type="NCBI Taxonomy" id="2480587"/>
    <lineage>
        <taxon>Eukaryota</taxon>
        <taxon>Fungi</taxon>
        <taxon>Dikarya</taxon>
        <taxon>Basidiomycota</taxon>
        <taxon>Agaricomycotina</taxon>
        <taxon>Agaricomycetes</taxon>
        <taxon>Agaricomycetidae</taxon>
        <taxon>Agaricales</taxon>
        <taxon>Agaricineae</taxon>
        <taxon>Strophariaceae</taxon>
        <taxon>Psilocybe</taxon>
    </lineage>
</organism>
<evidence type="ECO:0000256" key="6">
    <source>
        <dbReference type="ARBA" id="ARBA00035191"/>
    </source>
</evidence>
<comment type="caution">
    <text evidence="8">The sequence shown here is derived from an EMBL/GenBank/DDBJ whole genome shotgun (WGS) entry which is preliminary data.</text>
</comment>
<dbReference type="OrthoDB" id="19439at2759"/>
<evidence type="ECO:0000256" key="7">
    <source>
        <dbReference type="SAM" id="MobiDB-lite"/>
    </source>
</evidence>
<dbReference type="GO" id="GO:0003735">
    <property type="term" value="F:structural constituent of ribosome"/>
    <property type="evidence" value="ECO:0007669"/>
    <property type="project" value="InterPro"/>
</dbReference>
<keyword evidence="3" id="KW-0689">Ribosomal protein</keyword>
<evidence type="ECO:0000256" key="2">
    <source>
        <dbReference type="ARBA" id="ARBA00005677"/>
    </source>
</evidence>
<evidence type="ECO:0000313" key="8">
    <source>
        <dbReference type="EMBL" id="KAF5330913.1"/>
    </source>
</evidence>
<feature type="region of interest" description="Disordered" evidence="7">
    <location>
        <begin position="30"/>
        <end position="58"/>
    </location>
</feature>
<dbReference type="GO" id="GO:0005762">
    <property type="term" value="C:mitochondrial large ribosomal subunit"/>
    <property type="evidence" value="ECO:0007669"/>
    <property type="project" value="TreeGrafter"/>
</dbReference>
<comment type="similarity">
    <text evidence="2">Belongs to the mitochondrion-specific ribosomal protein mL49 family.</text>
</comment>
<gene>
    <name evidence="8" type="ORF">D9619_005849</name>
</gene>
<evidence type="ECO:0000256" key="5">
    <source>
        <dbReference type="ARBA" id="ARBA00023274"/>
    </source>
</evidence>
<dbReference type="Proteomes" id="UP000567179">
    <property type="component" value="Unassembled WGS sequence"/>
</dbReference>
<dbReference type="EMBL" id="JAACJJ010000001">
    <property type="protein sequence ID" value="KAF5330913.1"/>
    <property type="molecule type" value="Genomic_DNA"/>
</dbReference>
<feature type="compositionally biased region" description="Low complexity" evidence="7">
    <location>
        <begin position="30"/>
        <end position="51"/>
    </location>
</feature>
<name>A0A8H5FC24_9AGAR</name>